<dbReference type="Proteomes" id="UP000193380">
    <property type="component" value="Unassembled WGS sequence"/>
</dbReference>
<evidence type="ECO:0000313" key="4">
    <source>
        <dbReference type="Proteomes" id="UP000193380"/>
    </source>
</evidence>
<dbReference type="PROSITE" id="PS50175">
    <property type="entry name" value="ASP_PROT_RETROV"/>
    <property type="match status" value="1"/>
</dbReference>
<feature type="domain" description="Peptidase A2" evidence="2">
    <location>
        <begin position="52"/>
        <end position="126"/>
    </location>
</feature>
<organism evidence="3 4">
    <name type="scientific">Oncorhynchus mykiss</name>
    <name type="common">Rainbow trout</name>
    <name type="synonym">Salmo gairdneri</name>
    <dbReference type="NCBI Taxonomy" id="8022"/>
    <lineage>
        <taxon>Eukaryota</taxon>
        <taxon>Metazoa</taxon>
        <taxon>Chordata</taxon>
        <taxon>Craniata</taxon>
        <taxon>Vertebrata</taxon>
        <taxon>Euteleostomi</taxon>
        <taxon>Actinopterygii</taxon>
        <taxon>Neopterygii</taxon>
        <taxon>Teleostei</taxon>
        <taxon>Protacanthopterygii</taxon>
        <taxon>Salmoniformes</taxon>
        <taxon>Salmonidae</taxon>
        <taxon>Salmoninae</taxon>
        <taxon>Oncorhynchus</taxon>
    </lineage>
</organism>
<dbReference type="SUPFAM" id="SSF50630">
    <property type="entry name" value="Acid proteases"/>
    <property type="match status" value="1"/>
</dbReference>
<feature type="non-terminal residue" evidence="3">
    <location>
        <position position="185"/>
    </location>
</feature>
<name>A0A060YWI9_ONCMY</name>
<dbReference type="PaxDb" id="8022-A0A060YWI9"/>
<dbReference type="InterPro" id="IPR018061">
    <property type="entry name" value="Retropepsins"/>
</dbReference>
<dbReference type="EMBL" id="FR923432">
    <property type="protein sequence ID" value="CDQ95952.1"/>
    <property type="molecule type" value="Genomic_DNA"/>
</dbReference>
<protein>
    <recommendedName>
        <fullName evidence="2">Peptidase A2 domain-containing protein</fullName>
    </recommendedName>
</protein>
<evidence type="ECO:0000256" key="1">
    <source>
        <dbReference type="ARBA" id="ARBA00022801"/>
    </source>
</evidence>
<dbReference type="Pfam" id="PF00077">
    <property type="entry name" value="RVP"/>
    <property type="match status" value="1"/>
</dbReference>
<reference evidence="3" key="1">
    <citation type="journal article" date="2014" name="Nat. Commun.">
        <title>The rainbow trout genome provides novel insights into evolution after whole-genome duplication in vertebrates.</title>
        <authorList>
            <person name="Berthelot C."/>
            <person name="Brunet F."/>
            <person name="Chalopin D."/>
            <person name="Juanchich A."/>
            <person name="Bernard M."/>
            <person name="Noel B."/>
            <person name="Bento P."/>
            <person name="Da Silva C."/>
            <person name="Labadie K."/>
            <person name="Alberti A."/>
            <person name="Aury J.M."/>
            <person name="Louis A."/>
            <person name="Dehais P."/>
            <person name="Bardou P."/>
            <person name="Montfort J."/>
            <person name="Klopp C."/>
            <person name="Cabau C."/>
            <person name="Gaspin C."/>
            <person name="Thorgaard G.H."/>
            <person name="Boussaha M."/>
            <person name="Quillet E."/>
            <person name="Guyomard R."/>
            <person name="Galiana D."/>
            <person name="Bobe J."/>
            <person name="Volff J.N."/>
            <person name="Genet C."/>
            <person name="Wincker P."/>
            <person name="Jaillon O."/>
            <person name="Roest Crollius H."/>
            <person name="Guiguen Y."/>
        </authorList>
    </citation>
    <scope>NUCLEOTIDE SEQUENCE [LARGE SCALE GENOMIC DNA]</scope>
</reference>
<dbReference type="Gene3D" id="2.40.70.10">
    <property type="entry name" value="Acid Proteases"/>
    <property type="match status" value="1"/>
</dbReference>
<gene>
    <name evidence="3" type="ORF">GSONMT00018829001</name>
</gene>
<dbReference type="InterPro" id="IPR001969">
    <property type="entry name" value="Aspartic_peptidase_AS"/>
</dbReference>
<reference evidence="3" key="2">
    <citation type="submission" date="2014-03" db="EMBL/GenBank/DDBJ databases">
        <authorList>
            <person name="Genoscope - CEA"/>
        </authorList>
    </citation>
    <scope>NUCLEOTIDE SEQUENCE</scope>
</reference>
<evidence type="ECO:0000313" key="3">
    <source>
        <dbReference type="EMBL" id="CDQ95952.1"/>
    </source>
</evidence>
<dbReference type="AlphaFoldDB" id="A0A060YWI9"/>
<proteinExistence type="predicted"/>
<dbReference type="GO" id="GO:0004190">
    <property type="term" value="F:aspartic-type endopeptidase activity"/>
    <property type="evidence" value="ECO:0007669"/>
    <property type="project" value="InterPro"/>
</dbReference>
<dbReference type="InterPro" id="IPR021109">
    <property type="entry name" value="Peptidase_aspartic_dom_sf"/>
</dbReference>
<sequence>MKKDEGLEAFRKRLETCFRLHSGIRPNEHAYRDLLKDRVEPTVEACVNGESLIFLVDTGAAMSVINCKAMIKPPMSNEIVKTIGASGLPLREQVTMPLPVSFCEEKCQHQFLYSDHCPVNLMGRDLLCKLGINITCGRTGLTVIHEEEEEDSAPHVSLAKSDRVEWVSFSTNIMLLSEDSPLLRG</sequence>
<accession>A0A060YWI9</accession>
<dbReference type="InterPro" id="IPR001995">
    <property type="entry name" value="Peptidase_A2_cat"/>
</dbReference>
<keyword evidence="1" id="KW-0378">Hydrolase</keyword>
<dbReference type="GO" id="GO:0006508">
    <property type="term" value="P:proteolysis"/>
    <property type="evidence" value="ECO:0007669"/>
    <property type="project" value="InterPro"/>
</dbReference>
<dbReference type="PROSITE" id="PS00141">
    <property type="entry name" value="ASP_PROTEASE"/>
    <property type="match status" value="1"/>
</dbReference>
<evidence type="ECO:0000259" key="2">
    <source>
        <dbReference type="PROSITE" id="PS50175"/>
    </source>
</evidence>